<protein>
    <submittedName>
        <fullName evidence="2">Uncharacterized protein</fullName>
    </submittedName>
</protein>
<organism evidence="2">
    <name type="scientific">Schistocephalus solidus</name>
    <name type="common">Tapeworm</name>
    <dbReference type="NCBI Taxonomy" id="70667"/>
    <lineage>
        <taxon>Eukaryota</taxon>
        <taxon>Metazoa</taxon>
        <taxon>Spiralia</taxon>
        <taxon>Lophotrochozoa</taxon>
        <taxon>Platyhelminthes</taxon>
        <taxon>Cestoda</taxon>
        <taxon>Eucestoda</taxon>
        <taxon>Diphyllobothriidea</taxon>
        <taxon>Diphyllobothriidae</taxon>
        <taxon>Schistocephalus</taxon>
    </lineage>
</organism>
<gene>
    <name evidence="2" type="ORF">TR104704</name>
</gene>
<accession>A0A0X3PIY9</accession>
<evidence type="ECO:0000313" key="2">
    <source>
        <dbReference type="EMBL" id="JAP51729.1"/>
    </source>
</evidence>
<name>A0A0X3PIY9_SCHSO</name>
<dbReference type="AlphaFoldDB" id="A0A0X3PIY9"/>
<keyword evidence="1" id="KW-0812">Transmembrane</keyword>
<reference evidence="2" key="1">
    <citation type="submission" date="2016-01" db="EMBL/GenBank/DDBJ databases">
        <title>Reference transcriptome for the parasite Schistocephalus solidus: insights into the molecular evolution of parasitism.</title>
        <authorList>
            <person name="Hebert F.O."/>
            <person name="Grambauer S."/>
            <person name="Barber I."/>
            <person name="Landry C.R."/>
            <person name="Aubin-Horth N."/>
        </authorList>
    </citation>
    <scope>NUCLEOTIDE SEQUENCE</scope>
</reference>
<keyword evidence="1" id="KW-1133">Transmembrane helix</keyword>
<sequence length="120" mass="13515">VSAVGIVQVCYHLKLIHAQVTVPAPPYCGAYSAHRRTTTFEHWGTYICSARLILERVNALAAIASKTIFSWLPPGVSSNLTSVCWCFCGYFLSSYILLFLEISLSILYFVSCDILHRCYW</sequence>
<keyword evidence="1" id="KW-0472">Membrane</keyword>
<feature type="non-terminal residue" evidence="2">
    <location>
        <position position="1"/>
    </location>
</feature>
<dbReference type="EMBL" id="GEEE01011496">
    <property type="protein sequence ID" value="JAP51729.1"/>
    <property type="molecule type" value="Transcribed_RNA"/>
</dbReference>
<evidence type="ECO:0000256" key="1">
    <source>
        <dbReference type="SAM" id="Phobius"/>
    </source>
</evidence>
<feature type="transmembrane region" description="Helical" evidence="1">
    <location>
        <begin position="90"/>
        <end position="110"/>
    </location>
</feature>
<proteinExistence type="predicted"/>